<evidence type="ECO:0000259" key="1">
    <source>
        <dbReference type="PROSITE" id="PS51192"/>
    </source>
</evidence>
<comment type="caution">
    <text evidence="2">The sequence shown here is derived from an EMBL/GenBank/DDBJ whole genome shotgun (WGS) entry which is preliminary data.</text>
</comment>
<dbReference type="InterPro" id="IPR050742">
    <property type="entry name" value="Helicase_Restrict-Modif_Enz"/>
</dbReference>
<proteinExistence type="predicted"/>
<dbReference type="Gene3D" id="3.40.50.300">
    <property type="entry name" value="P-loop containing nucleotide triphosphate hydrolases"/>
    <property type="match status" value="2"/>
</dbReference>
<protein>
    <submittedName>
        <fullName evidence="2">DNA or RNA helicases of superfamily II</fullName>
    </submittedName>
</protein>
<dbReference type="GO" id="GO:0004386">
    <property type="term" value="F:helicase activity"/>
    <property type="evidence" value="ECO:0007669"/>
    <property type="project" value="UniProtKB-KW"/>
</dbReference>
<keyword evidence="2" id="KW-0067">ATP-binding</keyword>
<dbReference type="SUPFAM" id="SSF52540">
    <property type="entry name" value="P-loop containing nucleoside triphosphate hydrolases"/>
    <property type="match status" value="1"/>
</dbReference>
<organism evidence="2 3">
    <name type="scientific">Candidatus Brocadia sinica JPN1</name>
    <dbReference type="NCBI Taxonomy" id="1197129"/>
    <lineage>
        <taxon>Bacteria</taxon>
        <taxon>Pseudomonadati</taxon>
        <taxon>Planctomycetota</taxon>
        <taxon>Candidatus Brocadiia</taxon>
        <taxon>Candidatus Brocadiales</taxon>
        <taxon>Candidatus Brocadiaceae</taxon>
        <taxon>Candidatus Brocadia</taxon>
    </lineage>
</organism>
<keyword evidence="3" id="KW-1185">Reference proteome</keyword>
<dbReference type="CDD" id="cd18785">
    <property type="entry name" value="SF2_C"/>
    <property type="match status" value="1"/>
</dbReference>
<feature type="domain" description="Helicase ATP-binding" evidence="1">
    <location>
        <begin position="105"/>
        <end position="255"/>
    </location>
</feature>
<dbReference type="PANTHER" id="PTHR47396">
    <property type="entry name" value="TYPE I RESTRICTION ENZYME ECOKI R PROTEIN"/>
    <property type="match status" value="1"/>
</dbReference>
<dbReference type="Pfam" id="PF00271">
    <property type="entry name" value="Helicase_C"/>
    <property type="match status" value="1"/>
</dbReference>
<keyword evidence="2" id="KW-0347">Helicase</keyword>
<accession>A0ABQ0JYL2</accession>
<dbReference type="InterPro" id="IPR006935">
    <property type="entry name" value="Helicase/UvrB_N"/>
</dbReference>
<evidence type="ECO:0000313" key="2">
    <source>
        <dbReference type="EMBL" id="GAN33780.1"/>
    </source>
</evidence>
<name>A0ABQ0JYL2_9BACT</name>
<dbReference type="PANTHER" id="PTHR47396:SF1">
    <property type="entry name" value="ATP-DEPENDENT HELICASE IRC3-RELATED"/>
    <property type="match status" value="1"/>
</dbReference>
<dbReference type="InterPro" id="IPR027417">
    <property type="entry name" value="P-loop_NTPase"/>
</dbReference>
<keyword evidence="2" id="KW-0547">Nucleotide-binding</keyword>
<dbReference type="SMART" id="SM00487">
    <property type="entry name" value="DEXDc"/>
    <property type="match status" value="1"/>
</dbReference>
<reference evidence="3" key="1">
    <citation type="journal article" date="2015" name="Genome Announc.">
        <title>Draft Genome Sequence of an Anaerobic Ammonium-Oxidizing Bacterium, "Candidatus Brocadia sinica".</title>
        <authorList>
            <person name="Oshiki M."/>
            <person name="Shinyako-Hata K."/>
            <person name="Satoh H."/>
            <person name="Okabe S."/>
        </authorList>
    </citation>
    <scope>NUCLEOTIDE SEQUENCE [LARGE SCALE GENOMIC DNA]</scope>
    <source>
        <strain evidence="3">JPN1</strain>
    </source>
</reference>
<dbReference type="CDD" id="cd17926">
    <property type="entry name" value="DEXHc_RE"/>
    <property type="match status" value="1"/>
</dbReference>
<keyword evidence="2" id="KW-0378">Hydrolase</keyword>
<sequence length="461" mass="52525">MQPPEVDVIVNEAERSGQVIGVGISSTGEDEEPWTKTLYRKQSEKTINCPLPERNKVVMSNLIYVEKEGLPSQLLNQIKRIAAFQNAEVDLSFHGQLTPLQQEASNILMYYEIGVFVAPPGIGKTTVGIYLISGRRRNTLVLVHRRQLIEQWRAQLASLLDIDLREIGMIGSGRDRQTGFIDVAMFQSLIQKGEVKNIVSHYGHIIVDECHHVSAFTFEQVLRKARARFILGLTATPYRRDGHQPIILMQCGPIRYKVSHTEESAKHPFQRRLICQHTNFTMPSLEADLDIHNIYAWLIADEERNQMILNDVLHVLEEGRSPILLTERRAHLELLVEKLRPFVKNIIVLKGGMRIKKRNTIMENLASIPDGETRLLLATGRYAGEGFDDARLDTLFLAMPVSWKGTLVQYAGRIHRLYDGKKEVRIYDYIDSNVPMLLNMFKKRLKGYRALGYEIGGEGMG</sequence>
<dbReference type="Pfam" id="PF04851">
    <property type="entry name" value="ResIII"/>
    <property type="match status" value="1"/>
</dbReference>
<gene>
    <name evidence="2" type="ORF">BROSI_A2314</name>
</gene>
<dbReference type="PROSITE" id="PS51192">
    <property type="entry name" value="HELICASE_ATP_BIND_1"/>
    <property type="match status" value="1"/>
</dbReference>
<dbReference type="InterPro" id="IPR001650">
    <property type="entry name" value="Helicase_C-like"/>
</dbReference>
<dbReference type="Proteomes" id="UP000032309">
    <property type="component" value="Unassembled WGS sequence"/>
</dbReference>
<evidence type="ECO:0000313" key="3">
    <source>
        <dbReference type="Proteomes" id="UP000032309"/>
    </source>
</evidence>
<dbReference type="EMBL" id="BAFN01000001">
    <property type="protein sequence ID" value="GAN33780.1"/>
    <property type="molecule type" value="Genomic_DNA"/>
</dbReference>
<dbReference type="InterPro" id="IPR014001">
    <property type="entry name" value="Helicase_ATP-bd"/>
</dbReference>